<keyword evidence="3" id="KW-1185">Reference proteome</keyword>
<evidence type="ECO:0000313" key="2">
    <source>
        <dbReference type="EMBL" id="MBB5848943.1"/>
    </source>
</evidence>
<proteinExistence type="predicted"/>
<name>A0A7W9JJ85_9MICC</name>
<accession>A0A7W9JJ85</accession>
<protein>
    <submittedName>
        <fullName evidence="2">Uncharacterized membrane protein (DUF485 family)</fullName>
    </submittedName>
</protein>
<keyword evidence="1" id="KW-0812">Transmembrane</keyword>
<gene>
    <name evidence="2" type="ORF">HDA33_001507</name>
</gene>
<dbReference type="Proteomes" id="UP000567246">
    <property type="component" value="Unassembled WGS sequence"/>
</dbReference>
<comment type="caution">
    <text evidence="2">The sequence shown here is derived from an EMBL/GenBank/DDBJ whole genome shotgun (WGS) entry which is preliminary data.</text>
</comment>
<keyword evidence="1" id="KW-1133">Transmembrane helix</keyword>
<dbReference type="AlphaFoldDB" id="A0A7W9JJ85"/>
<dbReference type="EMBL" id="JACHMW010000001">
    <property type="protein sequence ID" value="MBB5848943.1"/>
    <property type="molecule type" value="Genomic_DNA"/>
</dbReference>
<dbReference type="RefSeq" id="WP_158492680.1">
    <property type="nucleotide sequence ID" value="NZ_BAABAG010000011.1"/>
</dbReference>
<feature type="transmembrane region" description="Helical" evidence="1">
    <location>
        <begin position="57"/>
        <end position="82"/>
    </location>
</feature>
<feature type="transmembrane region" description="Helical" evidence="1">
    <location>
        <begin position="25"/>
        <end position="51"/>
    </location>
</feature>
<evidence type="ECO:0000256" key="1">
    <source>
        <dbReference type="SAM" id="Phobius"/>
    </source>
</evidence>
<reference evidence="2 3" key="1">
    <citation type="submission" date="2020-08" db="EMBL/GenBank/DDBJ databases">
        <title>Sequencing the genomes of 1000 actinobacteria strains.</title>
        <authorList>
            <person name="Klenk H.-P."/>
        </authorList>
    </citation>
    <scope>NUCLEOTIDE SEQUENCE [LARGE SCALE GENOMIC DNA]</scope>
    <source>
        <strain evidence="2 3">DSM 17945</strain>
    </source>
</reference>
<evidence type="ECO:0000313" key="3">
    <source>
        <dbReference type="Proteomes" id="UP000567246"/>
    </source>
</evidence>
<organism evidence="2 3">
    <name type="scientific">Micrococcus endophyticus</name>
    <dbReference type="NCBI Taxonomy" id="455343"/>
    <lineage>
        <taxon>Bacteria</taxon>
        <taxon>Bacillati</taxon>
        <taxon>Actinomycetota</taxon>
        <taxon>Actinomycetes</taxon>
        <taxon>Micrococcales</taxon>
        <taxon>Micrococcaceae</taxon>
        <taxon>Micrococcus</taxon>
    </lineage>
</organism>
<sequence>MSQTTARPAPAPSAPAADRRGGRGVVLVLGVTVTAVSFVALLGLLAAYFFSWPAVPALYALAMFGLPVGFSLMLLHVVLGAVRRSRL</sequence>
<keyword evidence="1" id="KW-0472">Membrane</keyword>